<evidence type="ECO:0000313" key="4">
    <source>
        <dbReference type="Proteomes" id="UP001200537"/>
    </source>
</evidence>
<gene>
    <name evidence="3" type="ORF">L0M99_00550</name>
</gene>
<dbReference type="Pfam" id="PF13173">
    <property type="entry name" value="AAA_14"/>
    <property type="match status" value="1"/>
</dbReference>
<comment type="caution">
    <text evidence="3">The sequence shown here is derived from an EMBL/GenBank/DDBJ whole genome shotgun (WGS) entry which is preliminary data.</text>
</comment>
<evidence type="ECO:0000313" key="3">
    <source>
        <dbReference type="EMBL" id="MCG4616986.1"/>
    </source>
</evidence>
<proteinExistence type="predicted"/>
<feature type="domain" description="DUF4143" evidence="2">
    <location>
        <begin position="203"/>
        <end position="374"/>
    </location>
</feature>
<feature type="domain" description="AAA" evidence="1">
    <location>
        <begin position="28"/>
        <end position="135"/>
    </location>
</feature>
<protein>
    <submittedName>
        <fullName evidence="3">DUF4143 domain-containing protein</fullName>
    </submittedName>
</protein>
<dbReference type="InterPro" id="IPR041682">
    <property type="entry name" value="AAA_14"/>
</dbReference>
<organism evidence="3 4">
    <name type="scientific">Varibaculum cambriense</name>
    <dbReference type="NCBI Taxonomy" id="184870"/>
    <lineage>
        <taxon>Bacteria</taxon>
        <taxon>Bacillati</taxon>
        <taxon>Actinomycetota</taxon>
        <taxon>Actinomycetes</taxon>
        <taxon>Actinomycetales</taxon>
        <taxon>Actinomycetaceae</taxon>
        <taxon>Varibaculum</taxon>
    </lineage>
</organism>
<reference evidence="3" key="1">
    <citation type="submission" date="2022-01" db="EMBL/GenBank/DDBJ databases">
        <title>Collection of gut derived symbiotic bacterial strains cultured from healthy donors.</title>
        <authorList>
            <person name="Lin H."/>
            <person name="Kohout C."/>
            <person name="Waligurski E."/>
            <person name="Pamer E.G."/>
        </authorList>
    </citation>
    <scope>NUCLEOTIDE SEQUENCE</scope>
    <source>
        <strain evidence="3">DFI.7.46</strain>
    </source>
</reference>
<name>A0AAJ1EX99_9ACTO</name>
<dbReference type="RefSeq" id="WP_238127407.1">
    <property type="nucleotide sequence ID" value="NZ_JAKNHJ010000001.1"/>
</dbReference>
<evidence type="ECO:0000259" key="2">
    <source>
        <dbReference type="Pfam" id="PF13635"/>
    </source>
</evidence>
<sequence length="424" mass="46735">MLPGSSETYLRRYVDNELDALLPELPGIALDGPKGVGKTVTASRRVESVLELDSPDVRNLVASQLRTVLTSHKTVLLDEWQNYPPVWDGARRLIDEKADTRFLFTGSATPIENVDTHSGAGRIISLRMRPLALSERPGSTPKIFIRDIFSSKPFSTPISGESNFSYSDYARAICSTGFPQIEDLSPRARRAAVAGYISRIVDRDFPEQGVTLRRPAALQAWLRAYSAATATTASYTKILKAALPAEGDLPSKSATSSYRNLLEKLWILDPLPAWSPTYTSFARLSKAPKHHLADPGLAAYLLGVSEDILTSGAEGTLETYGQLFESLMLLTLRGAAQECESQVFHFRTPSGEREVDAIIERYDGKTIAFEAKSSAIVDTEDVRHLNWLEKRLGSRLLDKILVYTGTYAYRRKDGVAVIPLALLG</sequence>
<dbReference type="Proteomes" id="UP001200537">
    <property type="component" value="Unassembled WGS sequence"/>
</dbReference>
<dbReference type="EMBL" id="JAKNHJ010000001">
    <property type="protein sequence ID" value="MCG4616986.1"/>
    <property type="molecule type" value="Genomic_DNA"/>
</dbReference>
<dbReference type="Pfam" id="PF13635">
    <property type="entry name" value="DUF4143"/>
    <property type="match status" value="1"/>
</dbReference>
<accession>A0AAJ1EX99</accession>
<dbReference type="PANTHER" id="PTHR43566">
    <property type="entry name" value="CONSERVED PROTEIN"/>
    <property type="match status" value="1"/>
</dbReference>
<dbReference type="InterPro" id="IPR025420">
    <property type="entry name" value="DUF4143"/>
</dbReference>
<dbReference type="AlphaFoldDB" id="A0AAJ1EX99"/>
<dbReference type="PANTHER" id="PTHR43566:SF2">
    <property type="entry name" value="DUF4143 DOMAIN-CONTAINING PROTEIN"/>
    <property type="match status" value="1"/>
</dbReference>
<evidence type="ECO:0000259" key="1">
    <source>
        <dbReference type="Pfam" id="PF13173"/>
    </source>
</evidence>